<dbReference type="PANTHER" id="PTHR42715:SF10">
    <property type="entry name" value="BETA-GLUCOSIDASE"/>
    <property type="match status" value="1"/>
</dbReference>
<name>A0ABU3JMK2_9ACTN</name>
<protein>
    <submittedName>
        <fullName evidence="4">Glycoside hydrolase family 3 N-terminal domain-containing protein</fullName>
    </submittedName>
</protein>
<dbReference type="Gene3D" id="3.40.50.1700">
    <property type="entry name" value="Glycoside hydrolase family 3 C-terminal domain"/>
    <property type="match status" value="1"/>
</dbReference>
<dbReference type="Proteomes" id="UP001249760">
    <property type="component" value="Unassembled WGS sequence"/>
</dbReference>
<gene>
    <name evidence="4" type="ORF">QNO04_06760</name>
</gene>
<dbReference type="Gene3D" id="2.60.40.10">
    <property type="entry name" value="Immunoglobulins"/>
    <property type="match status" value="1"/>
</dbReference>
<dbReference type="RefSeq" id="WP_394305627.1">
    <property type="nucleotide sequence ID" value="NZ_JASKMA010000004.1"/>
</dbReference>
<dbReference type="PRINTS" id="PR00133">
    <property type="entry name" value="GLHYDRLASE3"/>
</dbReference>
<sequence>MNADVAAENPSAPSLWNDPTAPVAARVDALIDAMTLQEKTAQLVGAWVGASDEGGEVAPHQHEMEEPVDLDALLPTGLGQLTRPFGTVPVDPALGALSLARTQARIAASNRFGIPALAHDECLAGFAAWGATAYPVPLSWGAAFDPGLVRRMAAAIGRDMRAVGVHQGLAPVLDVVRDARWGRVEETIGEDPYLVGTVGTAYVQGLESAGVVATLKHFAGYSASRAGRNLAPVSMGPLERADVVLPPFEMAVREGGARSVMNAYTDTDGVPSAADENLLTGLLRDTWGFDGTVVADYFAVAFLKTLHGVAADWADAAGTALHAGVDVELPNVKTYGAPLTEAVADGRVPEELVDRALRRVLTQKVTLGLLDPDWDPVPAALDGTDPADPEALRGRVDLDSSGNRALARTLAEEAVVLLGNDGTLPLGGPRRIALIGPNADEPTAVLGCYSFPQHIGVQHPGTPLGIALPTLRETLAAEFPDAAVTYVRGTGVDDGDLTGLDEAVRAAREADVTVAVLGDRAGLFGRGTSGEGCDAESLALPGAQQHLLDALLDAGTPVVTVLLAGRPYALGRAVTESAAIVQSFFPGEEGTHAIAGVLSGRVNPSGRLPIGVPRAPGLQPGTYLGARLAHAGDASAVDPTPAFPFGHGLSYTRFDWTDLTVDAHEAPTDGEFTLALTVRNTGDRPGTEVVQLYLHDPVASVVQPLQRLVGYTRVVLEPGESRRLTVTVPADLASFTGRDGRRVVEPGELELRLAASSTDRRLTARVTLTGEEREADHTRRLHATFTQKPAT</sequence>
<accession>A0ABU3JMK2</accession>
<comment type="similarity">
    <text evidence="1">Belongs to the glycosyl hydrolase 3 family.</text>
</comment>
<dbReference type="InterPro" id="IPR036962">
    <property type="entry name" value="Glyco_hydro_3_N_sf"/>
</dbReference>
<dbReference type="InterPro" id="IPR013783">
    <property type="entry name" value="Ig-like_fold"/>
</dbReference>
<comment type="caution">
    <text evidence="4">The sequence shown here is derived from an EMBL/GenBank/DDBJ whole genome shotgun (WGS) entry which is preliminary data.</text>
</comment>
<evidence type="ECO:0000256" key="1">
    <source>
        <dbReference type="ARBA" id="ARBA00005336"/>
    </source>
</evidence>
<feature type="domain" description="Fibronectin type III-like" evidence="3">
    <location>
        <begin position="688"/>
        <end position="757"/>
    </location>
</feature>
<dbReference type="SUPFAM" id="SSF51445">
    <property type="entry name" value="(Trans)glycosidases"/>
    <property type="match status" value="1"/>
</dbReference>
<evidence type="ECO:0000313" key="4">
    <source>
        <dbReference type="EMBL" id="MDT6983156.1"/>
    </source>
</evidence>
<keyword evidence="5" id="KW-1185">Reference proteome</keyword>
<dbReference type="InterPro" id="IPR002772">
    <property type="entry name" value="Glyco_hydro_3_C"/>
</dbReference>
<dbReference type="InterPro" id="IPR050288">
    <property type="entry name" value="Cellulose_deg_GH3"/>
</dbReference>
<organism evidence="4 5">
    <name type="scientific">Streptomyces lusitanus</name>
    <dbReference type="NCBI Taxonomy" id="68232"/>
    <lineage>
        <taxon>Bacteria</taxon>
        <taxon>Bacillati</taxon>
        <taxon>Actinomycetota</taxon>
        <taxon>Actinomycetes</taxon>
        <taxon>Kitasatosporales</taxon>
        <taxon>Streptomycetaceae</taxon>
        <taxon>Streptomyces</taxon>
    </lineage>
</organism>
<evidence type="ECO:0000256" key="2">
    <source>
        <dbReference type="ARBA" id="ARBA00022801"/>
    </source>
</evidence>
<dbReference type="InterPro" id="IPR017853">
    <property type="entry name" value="GH"/>
</dbReference>
<evidence type="ECO:0000259" key="3">
    <source>
        <dbReference type="SMART" id="SM01217"/>
    </source>
</evidence>
<dbReference type="InterPro" id="IPR001764">
    <property type="entry name" value="Glyco_hydro_3_N"/>
</dbReference>
<dbReference type="InterPro" id="IPR026891">
    <property type="entry name" value="Fn3-like"/>
</dbReference>
<reference evidence="4 5" key="1">
    <citation type="submission" date="2023-05" db="EMBL/GenBank/DDBJ databases">
        <title>Streptomyces fuscus sp. nov., a brown-black pigment producing actinomyces isolated from dry sand of Sea duck farm.</title>
        <authorList>
            <person name="Xie J."/>
            <person name="Shen N."/>
        </authorList>
    </citation>
    <scope>NUCLEOTIDE SEQUENCE [LARGE SCALE GENOMIC DNA]</scope>
    <source>
        <strain evidence="4 5">CGMCC 4.1745</strain>
    </source>
</reference>
<dbReference type="Pfam" id="PF01915">
    <property type="entry name" value="Glyco_hydro_3_C"/>
    <property type="match status" value="1"/>
</dbReference>
<dbReference type="EMBL" id="JASKMA010000004">
    <property type="protein sequence ID" value="MDT6983156.1"/>
    <property type="molecule type" value="Genomic_DNA"/>
</dbReference>
<dbReference type="GO" id="GO:0016787">
    <property type="term" value="F:hydrolase activity"/>
    <property type="evidence" value="ECO:0007669"/>
    <property type="project" value="UniProtKB-KW"/>
</dbReference>
<dbReference type="Pfam" id="PF00933">
    <property type="entry name" value="Glyco_hydro_3"/>
    <property type="match status" value="1"/>
</dbReference>
<dbReference type="SUPFAM" id="SSF52279">
    <property type="entry name" value="Beta-D-glucan exohydrolase, C-terminal domain"/>
    <property type="match status" value="1"/>
</dbReference>
<dbReference type="SMART" id="SM01217">
    <property type="entry name" value="Fn3_like"/>
    <property type="match status" value="1"/>
</dbReference>
<dbReference type="PANTHER" id="PTHR42715">
    <property type="entry name" value="BETA-GLUCOSIDASE"/>
    <property type="match status" value="1"/>
</dbReference>
<evidence type="ECO:0000313" key="5">
    <source>
        <dbReference type="Proteomes" id="UP001249760"/>
    </source>
</evidence>
<dbReference type="Pfam" id="PF14310">
    <property type="entry name" value="Fn3-like"/>
    <property type="match status" value="1"/>
</dbReference>
<keyword evidence="2 4" id="KW-0378">Hydrolase</keyword>
<dbReference type="Gene3D" id="3.20.20.300">
    <property type="entry name" value="Glycoside hydrolase, family 3, N-terminal domain"/>
    <property type="match status" value="1"/>
</dbReference>
<dbReference type="InterPro" id="IPR036881">
    <property type="entry name" value="Glyco_hydro_3_C_sf"/>
</dbReference>
<proteinExistence type="inferred from homology"/>